<dbReference type="EMBL" id="SGPM01000065">
    <property type="protein sequence ID" value="THH30853.1"/>
    <property type="molecule type" value="Genomic_DNA"/>
</dbReference>
<keyword evidence="2" id="KW-1133">Transmembrane helix</keyword>
<dbReference type="Proteomes" id="UP000308730">
    <property type="component" value="Unassembled WGS sequence"/>
</dbReference>
<dbReference type="OrthoDB" id="121380at2759"/>
<evidence type="ECO:0000313" key="4">
    <source>
        <dbReference type="Proteomes" id="UP000308730"/>
    </source>
</evidence>
<organism evidence="3 4">
    <name type="scientific">Antrodiella citrinella</name>
    <dbReference type="NCBI Taxonomy" id="2447956"/>
    <lineage>
        <taxon>Eukaryota</taxon>
        <taxon>Fungi</taxon>
        <taxon>Dikarya</taxon>
        <taxon>Basidiomycota</taxon>
        <taxon>Agaricomycotina</taxon>
        <taxon>Agaricomycetes</taxon>
        <taxon>Polyporales</taxon>
        <taxon>Steccherinaceae</taxon>
        <taxon>Antrodiella</taxon>
    </lineage>
</organism>
<dbReference type="GO" id="GO:0016702">
    <property type="term" value="F:oxidoreductase activity, acting on single donors with incorporation of molecular oxygen, incorporation of two atoms of oxygen"/>
    <property type="evidence" value="ECO:0007669"/>
    <property type="project" value="InterPro"/>
</dbReference>
<dbReference type="InterPro" id="IPR015889">
    <property type="entry name" value="Intradiol_dOase_core"/>
</dbReference>
<keyword evidence="2" id="KW-0472">Membrane</keyword>
<accession>A0A4V6S1W2</accession>
<evidence type="ECO:0000256" key="1">
    <source>
        <dbReference type="SAM" id="MobiDB-lite"/>
    </source>
</evidence>
<dbReference type="GO" id="GO:0005506">
    <property type="term" value="F:iron ion binding"/>
    <property type="evidence" value="ECO:0007669"/>
    <property type="project" value="InterPro"/>
</dbReference>
<feature type="transmembrane region" description="Helical" evidence="2">
    <location>
        <begin position="65"/>
        <end position="83"/>
    </location>
</feature>
<dbReference type="Gene3D" id="2.60.130.10">
    <property type="entry name" value="Aromatic compound dioxygenase"/>
    <property type="match status" value="1"/>
</dbReference>
<feature type="compositionally biased region" description="Low complexity" evidence="1">
    <location>
        <begin position="1"/>
        <end position="15"/>
    </location>
</feature>
<evidence type="ECO:0000313" key="3">
    <source>
        <dbReference type="EMBL" id="THH30853.1"/>
    </source>
</evidence>
<dbReference type="SUPFAM" id="SSF49482">
    <property type="entry name" value="Aromatic compound dioxygenase"/>
    <property type="match status" value="1"/>
</dbReference>
<keyword evidence="4" id="KW-1185">Reference proteome</keyword>
<protein>
    <submittedName>
        <fullName evidence="3">Uncharacterized protein</fullName>
    </submittedName>
</protein>
<proteinExistence type="predicted"/>
<comment type="caution">
    <text evidence="3">The sequence shown here is derived from an EMBL/GenBank/DDBJ whole genome shotgun (WGS) entry which is preliminary data.</text>
</comment>
<keyword evidence="2" id="KW-0812">Transmembrane</keyword>
<evidence type="ECO:0000256" key="2">
    <source>
        <dbReference type="SAM" id="Phobius"/>
    </source>
</evidence>
<name>A0A4V6S1W2_9APHY</name>
<dbReference type="AlphaFoldDB" id="A0A4V6S1W2"/>
<feature type="region of interest" description="Disordered" evidence="1">
    <location>
        <begin position="1"/>
        <end position="25"/>
    </location>
</feature>
<reference evidence="3 4" key="1">
    <citation type="submission" date="2019-02" db="EMBL/GenBank/DDBJ databases">
        <title>Genome sequencing of the rare red list fungi Antrodiella citrinella (Flaviporus citrinellus).</title>
        <authorList>
            <person name="Buettner E."/>
            <person name="Kellner H."/>
        </authorList>
    </citation>
    <scope>NUCLEOTIDE SEQUENCE [LARGE SCALE GENOMIC DNA]</scope>
    <source>
        <strain evidence="3 4">DSM 108506</strain>
    </source>
</reference>
<sequence>MPSVSATTTATRRTAGVSPSPTGVPNQVAFTEPAISSLNIPDILTGKTPYEHIPVTRQIYHIIRALYIFVVAECPLFWGWLFMGGRNDRADVEGPFYISGAPNLQIADGKAILASREDFEANPPYLLSLRILSPSGEPMPYAKLDFWQATSSGLYFNSKYRLRGVFQADTPDDAEYKNVERLTTQIYVTRRNETKDMEADFVNYVRHVRFQNMIHSLATSAFYPPMSSRAYAGFAKKYAFPPISPTSLDALKSIEWWNTVLAQRFPRGEQLQVLCGGETMIKLNNKT</sequence>
<gene>
    <name evidence="3" type="ORF">EUX98_g3312</name>
</gene>